<accession>A0A917JYK8</accession>
<dbReference type="EMBL" id="BMOB01000011">
    <property type="protein sequence ID" value="GGI91637.1"/>
    <property type="molecule type" value="Genomic_DNA"/>
</dbReference>
<feature type="signal peptide" evidence="1">
    <location>
        <begin position="1"/>
        <end position="21"/>
    </location>
</feature>
<comment type="caution">
    <text evidence="2">The sequence shown here is derived from an EMBL/GenBank/DDBJ whole genome shotgun (WGS) entry which is preliminary data.</text>
</comment>
<dbReference type="Pfam" id="PF12582">
    <property type="entry name" value="DUF3757"/>
    <property type="match status" value="1"/>
</dbReference>
<keyword evidence="3" id="KW-1185">Reference proteome</keyword>
<organism evidence="2 3">
    <name type="scientific">Legionella impletisoli</name>
    <dbReference type="NCBI Taxonomy" id="343510"/>
    <lineage>
        <taxon>Bacteria</taxon>
        <taxon>Pseudomonadati</taxon>
        <taxon>Pseudomonadota</taxon>
        <taxon>Gammaproteobacteria</taxon>
        <taxon>Legionellales</taxon>
        <taxon>Legionellaceae</taxon>
        <taxon>Legionella</taxon>
    </lineage>
</organism>
<name>A0A917JYK8_9GAMM</name>
<gene>
    <name evidence="2" type="ORF">GCM10007966_20360</name>
</gene>
<evidence type="ECO:0000313" key="2">
    <source>
        <dbReference type="EMBL" id="GGI91637.1"/>
    </source>
</evidence>
<evidence type="ECO:0000313" key="3">
    <source>
        <dbReference type="Proteomes" id="UP000630149"/>
    </source>
</evidence>
<reference evidence="2" key="2">
    <citation type="submission" date="2020-09" db="EMBL/GenBank/DDBJ databases">
        <authorList>
            <person name="Sun Q."/>
            <person name="Ohkuma M."/>
        </authorList>
    </citation>
    <scope>NUCLEOTIDE SEQUENCE</scope>
    <source>
        <strain evidence="2">JCM 13919</strain>
    </source>
</reference>
<protein>
    <recommendedName>
        <fullName evidence="4">DUF3757 domain-containing protein</fullName>
    </recommendedName>
</protein>
<sequence length="121" mass="13629">MCMYRYVATIISFILLIPAHAAICPHPETSSLAWGEVPSPWQINPFSAPPQGEEGTRFARANILLAGMTVGVICTYQNSLGNYSIWWPVRVKRPDRTEYQWHEELGGYACTDSLDSCVFYP</sequence>
<dbReference type="InterPro" id="IPR022231">
    <property type="entry name" value="DUF3757"/>
</dbReference>
<reference evidence="2" key="1">
    <citation type="journal article" date="2014" name="Int. J. Syst. Evol. Microbiol.">
        <title>Complete genome sequence of Corynebacterium casei LMG S-19264T (=DSM 44701T), isolated from a smear-ripened cheese.</title>
        <authorList>
            <consortium name="US DOE Joint Genome Institute (JGI-PGF)"/>
            <person name="Walter F."/>
            <person name="Albersmeier A."/>
            <person name="Kalinowski J."/>
            <person name="Ruckert C."/>
        </authorList>
    </citation>
    <scope>NUCLEOTIDE SEQUENCE</scope>
    <source>
        <strain evidence="2">JCM 13919</strain>
    </source>
</reference>
<keyword evidence="1" id="KW-0732">Signal</keyword>
<feature type="chain" id="PRO_5038035248" description="DUF3757 domain-containing protein" evidence="1">
    <location>
        <begin position="22"/>
        <end position="121"/>
    </location>
</feature>
<dbReference type="AlphaFoldDB" id="A0A917JYK8"/>
<evidence type="ECO:0000256" key="1">
    <source>
        <dbReference type="SAM" id="SignalP"/>
    </source>
</evidence>
<dbReference type="Proteomes" id="UP000630149">
    <property type="component" value="Unassembled WGS sequence"/>
</dbReference>
<evidence type="ECO:0008006" key="4">
    <source>
        <dbReference type="Google" id="ProtNLM"/>
    </source>
</evidence>
<proteinExistence type="predicted"/>